<dbReference type="PANTHER" id="PTHR44591:SF19">
    <property type="entry name" value="TWO-COMPONENT RESPONSE REGULATOR-RELATED"/>
    <property type="match status" value="1"/>
</dbReference>
<comment type="function">
    <text evidence="3">May play the central regulatory role in sporulation. It may be an element of the effector pathway responsible for the activation of sporulation genes in response to nutritional stress. Spo0A may act in concert with spo0H (a sigma factor) to control the expression of some genes that are critical to the sporulation process.</text>
</comment>
<dbReference type="Proteomes" id="UP000037043">
    <property type="component" value="Unassembled WGS sequence"/>
</dbReference>
<dbReference type="SUPFAM" id="SSF52172">
    <property type="entry name" value="CheY-like"/>
    <property type="match status" value="1"/>
</dbReference>
<proteinExistence type="predicted"/>
<feature type="domain" description="Response regulatory" evidence="5">
    <location>
        <begin position="5"/>
        <end position="120"/>
    </location>
</feature>
<gene>
    <name evidence="6" type="primary">hupR1_1</name>
    <name evidence="6" type="ORF">CLHOM_24970</name>
</gene>
<organism evidence="6 7">
    <name type="scientific">Clostridium homopropionicum DSM 5847</name>
    <dbReference type="NCBI Taxonomy" id="1121318"/>
    <lineage>
        <taxon>Bacteria</taxon>
        <taxon>Bacillati</taxon>
        <taxon>Bacillota</taxon>
        <taxon>Clostridia</taxon>
        <taxon>Eubacteriales</taxon>
        <taxon>Clostridiaceae</taxon>
        <taxon>Clostridium</taxon>
    </lineage>
</organism>
<reference evidence="7" key="1">
    <citation type="submission" date="2015-08" db="EMBL/GenBank/DDBJ databases">
        <title>Genome sequence of the strict anaerobe Clostridium homopropionicum LuHBu1 (DSM 5847T).</title>
        <authorList>
            <person name="Poehlein A."/>
            <person name="Beck M."/>
            <person name="Schiel-Bengelsdorf B."/>
            <person name="Bengelsdorf F.R."/>
            <person name="Daniel R."/>
            <person name="Duerre P."/>
        </authorList>
    </citation>
    <scope>NUCLEOTIDE SEQUENCE [LARGE SCALE GENOMIC DNA]</scope>
    <source>
        <strain evidence="7">DSM 5847</strain>
    </source>
</reference>
<keyword evidence="7" id="KW-1185">Reference proteome</keyword>
<protein>
    <recommendedName>
        <fullName evidence="1">Stage 0 sporulation protein A homolog</fullName>
    </recommendedName>
</protein>
<evidence type="ECO:0000256" key="4">
    <source>
        <dbReference type="PROSITE-ProRule" id="PRU00169"/>
    </source>
</evidence>
<evidence type="ECO:0000256" key="2">
    <source>
        <dbReference type="ARBA" id="ARBA00022553"/>
    </source>
</evidence>
<dbReference type="GO" id="GO:0000160">
    <property type="term" value="P:phosphorelay signal transduction system"/>
    <property type="evidence" value="ECO:0007669"/>
    <property type="project" value="InterPro"/>
</dbReference>
<dbReference type="Pfam" id="PF00072">
    <property type="entry name" value="Response_reg"/>
    <property type="match status" value="1"/>
</dbReference>
<dbReference type="STRING" id="36844.SAMN04488501_11935"/>
<sequence length="340" mass="39550">MKTNKVLFVDDEANILSAIKRSVIYEDFSAMFTLSGEKALELIKTNDISVIITDMKMPGMNGFELLKKVKEVSPNTVRLVLSGYNQLSQILATVNKIGVFKYITKPWDDELDFLPSIREAVNYYNLRLENELMKKAIEKKNSEYEELFKTKDALIAKTELDVVNMKKINNSILQIQNILFSKLRSSIDYLDISEYYLKLINNIYASFLATFPSVIEEFDIERLVRNFIHKTNNKIPIEAEASDIKFIDNYRLILLILLELVKYLVEKLNINDIAVQFMNYPTLSIKIKCTHRDFHHLYNNNMEFKLIINYLRELIKTSKGNLIIEDDTSKEILIQGNTKT</sequence>
<dbReference type="InterPro" id="IPR001789">
    <property type="entry name" value="Sig_transdc_resp-reg_receiver"/>
</dbReference>
<dbReference type="PROSITE" id="PS50110">
    <property type="entry name" value="RESPONSE_REGULATORY"/>
    <property type="match status" value="1"/>
</dbReference>
<dbReference type="EMBL" id="LHUR01000028">
    <property type="protein sequence ID" value="KOA19116.1"/>
    <property type="molecule type" value="Genomic_DNA"/>
</dbReference>
<dbReference type="RefSeq" id="WP_052222000.1">
    <property type="nucleotide sequence ID" value="NZ_LHUR01000028.1"/>
</dbReference>
<accession>A0A0L6Z817</accession>
<dbReference type="PATRIC" id="fig|1121318.3.peg.2513"/>
<evidence type="ECO:0000259" key="5">
    <source>
        <dbReference type="PROSITE" id="PS50110"/>
    </source>
</evidence>
<comment type="caution">
    <text evidence="6">The sequence shown here is derived from an EMBL/GenBank/DDBJ whole genome shotgun (WGS) entry which is preliminary data.</text>
</comment>
<name>A0A0L6Z817_9CLOT</name>
<dbReference type="PANTHER" id="PTHR44591">
    <property type="entry name" value="STRESS RESPONSE REGULATOR PROTEIN 1"/>
    <property type="match status" value="1"/>
</dbReference>
<keyword evidence="2 4" id="KW-0597">Phosphoprotein</keyword>
<dbReference type="InterPro" id="IPR050595">
    <property type="entry name" value="Bact_response_regulator"/>
</dbReference>
<dbReference type="CDD" id="cd17569">
    <property type="entry name" value="REC_HupR-like"/>
    <property type="match status" value="1"/>
</dbReference>
<dbReference type="SMART" id="SM00448">
    <property type="entry name" value="REC"/>
    <property type="match status" value="1"/>
</dbReference>
<evidence type="ECO:0000256" key="3">
    <source>
        <dbReference type="ARBA" id="ARBA00024867"/>
    </source>
</evidence>
<evidence type="ECO:0000313" key="7">
    <source>
        <dbReference type="Proteomes" id="UP000037043"/>
    </source>
</evidence>
<evidence type="ECO:0000256" key="1">
    <source>
        <dbReference type="ARBA" id="ARBA00018672"/>
    </source>
</evidence>
<feature type="modified residue" description="4-aspartylphosphate" evidence="4">
    <location>
        <position position="54"/>
    </location>
</feature>
<evidence type="ECO:0000313" key="6">
    <source>
        <dbReference type="EMBL" id="KOA19116.1"/>
    </source>
</evidence>
<dbReference type="AlphaFoldDB" id="A0A0L6Z817"/>
<dbReference type="Gene3D" id="3.40.50.2300">
    <property type="match status" value="1"/>
</dbReference>
<dbReference type="InterPro" id="IPR011006">
    <property type="entry name" value="CheY-like_superfamily"/>
</dbReference>